<dbReference type="Proteomes" id="UP000262878">
    <property type="component" value="Unassembled WGS sequence"/>
</dbReference>
<feature type="transmembrane region" description="Helical" evidence="2">
    <location>
        <begin position="108"/>
        <end position="129"/>
    </location>
</feature>
<feature type="transmembrane region" description="Helical" evidence="2">
    <location>
        <begin position="49"/>
        <end position="68"/>
    </location>
</feature>
<dbReference type="PANTHER" id="PTHR43318:SF1">
    <property type="entry name" value="POLYSACCHARIDE BIOSYNTHESIS PROTEIN EPSC-RELATED"/>
    <property type="match status" value="1"/>
</dbReference>
<dbReference type="PANTHER" id="PTHR43318">
    <property type="entry name" value="UDP-N-ACETYLGLUCOSAMINE 4,6-DEHYDRATASE"/>
    <property type="match status" value="1"/>
</dbReference>
<accession>A0A348WM68</accession>
<feature type="transmembrane region" description="Helical" evidence="2">
    <location>
        <begin position="80"/>
        <end position="102"/>
    </location>
</feature>
<dbReference type="Gene3D" id="3.40.50.720">
    <property type="entry name" value="NAD(P)-binding Rossmann-like Domain"/>
    <property type="match status" value="2"/>
</dbReference>
<protein>
    <submittedName>
        <fullName evidence="4">Nucleoside-diphosphate sugar epimerase</fullName>
    </submittedName>
</protein>
<keyword evidence="2" id="KW-0812">Transmembrane</keyword>
<name>A0A348WM68_9GAMM</name>
<organism evidence="4 5">
    <name type="scientific">Idiomarina baltica</name>
    <dbReference type="NCBI Taxonomy" id="190892"/>
    <lineage>
        <taxon>Bacteria</taxon>
        <taxon>Pseudomonadati</taxon>
        <taxon>Pseudomonadota</taxon>
        <taxon>Gammaproteobacteria</taxon>
        <taxon>Alteromonadales</taxon>
        <taxon>Idiomarinaceae</taxon>
        <taxon>Idiomarina</taxon>
    </lineage>
</organism>
<comment type="caution">
    <text evidence="4">The sequence shown here is derived from an EMBL/GenBank/DDBJ whole genome shotgun (WGS) entry which is preliminary data.</text>
</comment>
<dbReference type="SUPFAM" id="SSF51735">
    <property type="entry name" value="NAD(P)-binding Rossmann-fold domains"/>
    <property type="match status" value="2"/>
</dbReference>
<reference evidence="4 5" key="1">
    <citation type="journal article" date="2018" name="Nat. Biotechnol.">
        <title>A standardized bacterial taxonomy based on genome phylogeny substantially revises the tree of life.</title>
        <authorList>
            <person name="Parks D.H."/>
            <person name="Chuvochina M."/>
            <person name="Waite D.W."/>
            <person name="Rinke C."/>
            <person name="Skarshewski A."/>
            <person name="Chaumeil P.A."/>
            <person name="Hugenholtz P."/>
        </authorList>
    </citation>
    <scope>NUCLEOTIDE SEQUENCE [LARGE SCALE GENOMIC DNA]</scope>
    <source>
        <strain evidence="4">UBA9360</strain>
    </source>
</reference>
<evidence type="ECO:0000256" key="1">
    <source>
        <dbReference type="ARBA" id="ARBA00007430"/>
    </source>
</evidence>
<dbReference type="Pfam" id="PF02719">
    <property type="entry name" value="Polysacc_synt_2"/>
    <property type="match status" value="1"/>
</dbReference>
<proteinExistence type="inferred from homology"/>
<dbReference type="Pfam" id="PF13727">
    <property type="entry name" value="CoA_binding_3"/>
    <property type="match status" value="1"/>
</dbReference>
<feature type="domain" description="Polysaccharide biosynthesis protein CapD-like" evidence="3">
    <location>
        <begin position="281"/>
        <end position="569"/>
    </location>
</feature>
<evidence type="ECO:0000256" key="2">
    <source>
        <dbReference type="SAM" id="Phobius"/>
    </source>
</evidence>
<dbReference type="CDD" id="cd05237">
    <property type="entry name" value="UDP_invert_4-6DH_SDR_e"/>
    <property type="match status" value="1"/>
</dbReference>
<dbReference type="STRING" id="314276.OS145_11821"/>
<dbReference type="InterPro" id="IPR003869">
    <property type="entry name" value="Polysac_CapD-like"/>
</dbReference>
<keyword evidence="2" id="KW-0472">Membrane</keyword>
<dbReference type="AlphaFoldDB" id="A0A348WM68"/>
<evidence type="ECO:0000259" key="3">
    <source>
        <dbReference type="Pfam" id="PF02719"/>
    </source>
</evidence>
<sequence>MLVQLLALPRNLKRVVAATVDVLGIMLALWFAVSVDARVFYLPRNWNDVAFAFVLSVASVFLFYKLGLYRSVTRYIGSKAFRAVVFGMLASSSALVLFSALMDARVNLNVVVIYSLSAFIFIAASRFGARSVFRQVQSRPKDNVIIYGAGEAGRQLAHALIHGREYHAVAFVDDDETLQGAMIQNLSVFPVSKIGELTHKLDVKRILLAFPSASRSTRRNALEMLSHLPVTVQTIPGMADIIAGDAKIDELREVNIEDLLGRDAVAPQMDLLTQNVRGKAVMVTGAGGSIGSELCRQVAAQKPKALILYEWSEPSLYYIHEELTQTYPDVAIFPFVGSVQDEINLKSVMNSHRIDTIYHAAAYKHVPMVEMNIIQAARNNVLGTLYTAQAAIDAGVEKFVLVSTDKAVRPTNVMGATKRLAELILQGLAKTTHKTAFCMVRFGNVLGSSGSVVPKFREQIKKGGPITLTHKDITRYFMIIPEAAQLVIQAGAMGDQGDVFVLDMGEPIKIYDLAKQMIRLSGLTVKDEQNPHGDIEIKITGLRPGEKLYEELIIGNTDRLTPHPRIRRASEHSLAWTEVESLLNDVIACCAEMDGQRLRDILKDAPLDYTPDSRCVDLHYPVQITKKIKHSLSQPQQPQ</sequence>
<evidence type="ECO:0000313" key="4">
    <source>
        <dbReference type="EMBL" id="HAR55630.1"/>
    </source>
</evidence>
<dbReference type="InterPro" id="IPR036291">
    <property type="entry name" value="NAD(P)-bd_dom_sf"/>
</dbReference>
<dbReference type="EMBL" id="DMUP01000051">
    <property type="protein sequence ID" value="HAR55630.1"/>
    <property type="molecule type" value="Genomic_DNA"/>
</dbReference>
<comment type="similarity">
    <text evidence="1">Belongs to the polysaccharide synthase family.</text>
</comment>
<dbReference type="InterPro" id="IPR051203">
    <property type="entry name" value="Polysaccharide_Synthase-Rel"/>
</dbReference>
<gene>
    <name evidence="4" type="ORF">DCR58_02455</name>
</gene>
<evidence type="ECO:0000313" key="5">
    <source>
        <dbReference type="Proteomes" id="UP000262878"/>
    </source>
</evidence>
<feature type="transmembrane region" description="Helical" evidence="2">
    <location>
        <begin position="12"/>
        <end position="33"/>
    </location>
</feature>
<keyword evidence="2" id="KW-1133">Transmembrane helix</keyword>